<comment type="caution">
    <text evidence="1">The sequence shown here is derived from an EMBL/GenBank/DDBJ whole genome shotgun (WGS) entry which is preliminary data.</text>
</comment>
<dbReference type="RefSeq" id="WP_139082840.1">
    <property type="nucleotide sequence ID" value="NZ_VDFV01000033.1"/>
</dbReference>
<dbReference type="AlphaFoldDB" id="A0A5C4NDA6"/>
<proteinExistence type="predicted"/>
<reference evidence="1 2" key="1">
    <citation type="submission" date="2019-06" db="EMBL/GenBank/DDBJ databases">
        <authorList>
            <person name="Jiang L."/>
        </authorList>
    </citation>
    <scope>NUCLEOTIDE SEQUENCE [LARGE SCALE GENOMIC DNA]</scope>
    <source>
        <strain evidence="1 2">YIM 48858</strain>
    </source>
</reference>
<organism evidence="1 2">
    <name type="scientific">Rubellimicrobium roseum</name>
    <dbReference type="NCBI Taxonomy" id="687525"/>
    <lineage>
        <taxon>Bacteria</taxon>
        <taxon>Pseudomonadati</taxon>
        <taxon>Pseudomonadota</taxon>
        <taxon>Alphaproteobacteria</taxon>
        <taxon>Rhodobacterales</taxon>
        <taxon>Roseobacteraceae</taxon>
        <taxon>Rubellimicrobium</taxon>
    </lineage>
</organism>
<evidence type="ECO:0000313" key="2">
    <source>
        <dbReference type="Proteomes" id="UP000305709"/>
    </source>
</evidence>
<dbReference type="Proteomes" id="UP000305709">
    <property type="component" value="Unassembled WGS sequence"/>
</dbReference>
<gene>
    <name evidence="1" type="ORF">FHG71_16720</name>
</gene>
<keyword evidence="2" id="KW-1185">Reference proteome</keyword>
<evidence type="ECO:0000313" key="1">
    <source>
        <dbReference type="EMBL" id="TNC66424.1"/>
    </source>
</evidence>
<sequence>MLHLHNPANQAHLKELEGRLSSLLAAAPVSPFNAMDAEAVTCALIEVVRGFDRGLISAEDAEGIFSSFHVPGFSFPAWLAEMADEDVYVAAPLRRAA</sequence>
<dbReference type="EMBL" id="VDFV01000033">
    <property type="protein sequence ID" value="TNC66424.1"/>
    <property type="molecule type" value="Genomic_DNA"/>
</dbReference>
<dbReference type="OrthoDB" id="7868128at2"/>
<protein>
    <submittedName>
        <fullName evidence="1">Uncharacterized protein</fullName>
    </submittedName>
</protein>
<name>A0A5C4NDA6_9RHOB</name>
<accession>A0A5C4NDA6</accession>